<feature type="transmembrane region" description="Helical" evidence="6">
    <location>
        <begin position="372"/>
        <end position="389"/>
    </location>
</feature>
<keyword evidence="6" id="KW-0739">Sodium transport</keyword>
<keyword evidence="6" id="KW-0813">Transport</keyword>
<dbReference type="NCBIfam" id="NF007112">
    <property type="entry name" value="PRK09561.1"/>
    <property type="match status" value="1"/>
</dbReference>
<keyword evidence="2 6" id="KW-1003">Cell membrane</keyword>
<feature type="transmembrane region" description="Helical" evidence="6">
    <location>
        <begin position="264"/>
        <end position="287"/>
    </location>
</feature>
<dbReference type="NCBIfam" id="NF007111">
    <property type="entry name" value="PRK09560.1"/>
    <property type="match status" value="1"/>
</dbReference>
<feature type="transmembrane region" description="Helical" evidence="6">
    <location>
        <begin position="330"/>
        <end position="351"/>
    </location>
</feature>
<keyword evidence="5 6" id="KW-0472">Membrane</keyword>
<dbReference type="Pfam" id="PF06965">
    <property type="entry name" value="Na_H_antiport_1"/>
    <property type="match status" value="1"/>
</dbReference>
<evidence type="ECO:0000256" key="2">
    <source>
        <dbReference type="ARBA" id="ARBA00022475"/>
    </source>
</evidence>
<dbReference type="InterPro" id="IPR023171">
    <property type="entry name" value="Na/H_antiporter_dom_sf"/>
</dbReference>
<dbReference type="InterPro" id="IPR004670">
    <property type="entry name" value="NhaA"/>
</dbReference>
<dbReference type="EMBL" id="BAABHV010000022">
    <property type="protein sequence ID" value="GAA5061570.1"/>
    <property type="molecule type" value="Genomic_DNA"/>
</dbReference>
<protein>
    <recommendedName>
        <fullName evidence="6">Na(+)/H(+) antiporter NhaA</fullName>
    </recommendedName>
    <alternativeName>
        <fullName evidence="6">Sodium/proton antiporter NhaA</fullName>
    </alternativeName>
</protein>
<evidence type="ECO:0000256" key="1">
    <source>
        <dbReference type="ARBA" id="ARBA00004429"/>
    </source>
</evidence>
<reference evidence="8" key="1">
    <citation type="journal article" date="2019" name="Int. J. Syst. Evol. Microbiol.">
        <title>The Global Catalogue of Microorganisms (GCM) 10K type strain sequencing project: providing services to taxonomists for standard genome sequencing and annotation.</title>
        <authorList>
            <consortium name="The Broad Institute Genomics Platform"/>
            <consortium name="The Broad Institute Genome Sequencing Center for Infectious Disease"/>
            <person name="Wu L."/>
            <person name="Ma J."/>
        </authorList>
    </citation>
    <scope>NUCLEOTIDE SEQUENCE [LARGE SCALE GENOMIC DNA]</scope>
    <source>
        <strain evidence="8">JCM 18014</strain>
    </source>
</reference>
<evidence type="ECO:0000256" key="3">
    <source>
        <dbReference type="ARBA" id="ARBA00022692"/>
    </source>
</evidence>
<keyword evidence="6" id="KW-0915">Sodium</keyword>
<feature type="transmembrane region" description="Helical" evidence="6">
    <location>
        <begin position="60"/>
        <end position="82"/>
    </location>
</feature>
<comment type="similarity">
    <text evidence="6">Belongs to the NhaA Na(+)/H(+) (TC 2.A.33) antiporter family.</text>
</comment>
<feature type="transmembrane region" description="Helical" evidence="6">
    <location>
        <begin position="25"/>
        <end position="48"/>
    </location>
</feature>
<name>A0ABP9KQU4_9SPHN</name>
<dbReference type="Proteomes" id="UP001500518">
    <property type="component" value="Unassembled WGS sequence"/>
</dbReference>
<evidence type="ECO:0000313" key="7">
    <source>
        <dbReference type="EMBL" id="GAA5061570.1"/>
    </source>
</evidence>
<dbReference type="PANTHER" id="PTHR30341">
    <property type="entry name" value="SODIUM ION/PROTON ANTIPORTER NHAA-RELATED"/>
    <property type="match status" value="1"/>
</dbReference>
<keyword evidence="3 6" id="KW-0812">Transmembrane</keyword>
<organism evidence="7 8">
    <name type="scientific">Erythrobacter westpacificensis</name>
    <dbReference type="NCBI Taxonomy" id="1055231"/>
    <lineage>
        <taxon>Bacteria</taxon>
        <taxon>Pseudomonadati</taxon>
        <taxon>Pseudomonadota</taxon>
        <taxon>Alphaproteobacteria</taxon>
        <taxon>Sphingomonadales</taxon>
        <taxon>Erythrobacteraceae</taxon>
        <taxon>Erythrobacter/Porphyrobacter group</taxon>
        <taxon>Erythrobacter</taxon>
    </lineage>
</organism>
<comment type="subcellular location">
    <subcellularLocation>
        <location evidence="1">Cell inner membrane</location>
        <topology evidence="1">Multi-pass membrane protein</topology>
    </subcellularLocation>
    <subcellularLocation>
        <location evidence="6">Cell membrane</location>
        <topology evidence="6">Multi-pass membrane protein</topology>
    </subcellularLocation>
</comment>
<proteinExistence type="inferred from homology"/>
<keyword evidence="6" id="KW-0406">Ion transport</keyword>
<feature type="transmembrane region" description="Helical" evidence="6">
    <location>
        <begin position="159"/>
        <end position="181"/>
    </location>
</feature>
<dbReference type="PANTHER" id="PTHR30341:SF0">
    <property type="entry name" value="NA(+)_H(+) ANTIPORTER NHAA"/>
    <property type="match status" value="1"/>
</dbReference>
<feature type="transmembrane region" description="Helical" evidence="6">
    <location>
        <begin position="187"/>
        <end position="204"/>
    </location>
</feature>
<feature type="transmembrane region" description="Helical" evidence="6">
    <location>
        <begin position="103"/>
        <end position="122"/>
    </location>
</feature>
<evidence type="ECO:0000256" key="5">
    <source>
        <dbReference type="ARBA" id="ARBA00023136"/>
    </source>
</evidence>
<comment type="caution">
    <text evidence="7">The sequence shown here is derived from an EMBL/GenBank/DDBJ whole genome shotgun (WGS) entry which is preliminary data.</text>
</comment>
<feature type="transmembrane region" description="Helical" evidence="6">
    <location>
        <begin position="134"/>
        <end position="152"/>
    </location>
</feature>
<dbReference type="HAMAP" id="MF_01844">
    <property type="entry name" value="NhaA"/>
    <property type="match status" value="1"/>
</dbReference>
<comment type="function">
    <text evidence="6">Na(+)/H(+) antiporter that extrudes sodium in exchange for external protons.</text>
</comment>
<dbReference type="NCBIfam" id="TIGR00773">
    <property type="entry name" value="NhaA"/>
    <property type="match status" value="1"/>
</dbReference>
<keyword evidence="4 6" id="KW-1133">Transmembrane helix</keyword>
<evidence type="ECO:0000256" key="6">
    <source>
        <dbReference type="HAMAP-Rule" id="MF_01844"/>
    </source>
</evidence>
<sequence>MAEPSIVRSAVRNFKALFKADAFEGILLIAVAVVAMVVANSGIAGPYFELFNGYLWSKDAFYLNTLHLWINDGLMVIFFFVVGLEVKRELISGNLADPKQRTLPILAAAAGMAVPIGVFLAVTGGAPEYRAGMAIPAATDIAFAMGVIGLLGTRVPKSLRLFLLTVAIVDDIGAVAIIAIFYSEPKIMWLLISLGVFIVMLAMNRYKVRHVSLFVIATIALWYCVLNSGVHATIAGVLAAFTIPMQTKDGYSMLDDVEHTLVPWSAYLVVPIFGFANAGVSLSGLGLEALLDPLPLAVGAGLVIGKQLGIFTTVWASVKLGIVKMPPACSWAEVWGVSILCGIGFTMSLFIGELAFEGTNEAARLLRDEAKIGILTGSLISAVLGYTVLRLTTTHPEEAADDPTSPVV</sequence>
<evidence type="ECO:0000256" key="4">
    <source>
        <dbReference type="ARBA" id="ARBA00022989"/>
    </source>
</evidence>
<keyword evidence="6" id="KW-0050">Antiport</keyword>
<gene>
    <name evidence="7" type="primary">nhaA_2</name>
    <name evidence="6" type="synonym">nhaA</name>
    <name evidence="7" type="ORF">GCM10023208_31050</name>
</gene>
<dbReference type="RefSeq" id="WP_346033915.1">
    <property type="nucleotide sequence ID" value="NZ_BAABHV010000022.1"/>
</dbReference>
<keyword evidence="8" id="KW-1185">Reference proteome</keyword>
<accession>A0ABP9KQU4</accession>
<evidence type="ECO:0000313" key="8">
    <source>
        <dbReference type="Proteomes" id="UP001500518"/>
    </source>
</evidence>
<feature type="transmembrane region" description="Helical" evidence="6">
    <location>
        <begin position="294"/>
        <end position="318"/>
    </location>
</feature>
<feature type="transmembrane region" description="Helical" evidence="6">
    <location>
        <begin position="211"/>
        <end position="244"/>
    </location>
</feature>
<dbReference type="Gene3D" id="1.20.1530.10">
    <property type="entry name" value="Na+/H+ antiporter like domain"/>
    <property type="match status" value="1"/>
</dbReference>
<comment type="catalytic activity">
    <reaction evidence="6">
        <text>Na(+)(in) + 2 H(+)(out) = Na(+)(out) + 2 H(+)(in)</text>
        <dbReference type="Rhea" id="RHEA:29251"/>
        <dbReference type="ChEBI" id="CHEBI:15378"/>
        <dbReference type="ChEBI" id="CHEBI:29101"/>
    </reaction>
</comment>